<keyword evidence="3" id="KW-1185">Reference proteome</keyword>
<accession>A0A4Y8LUX4</accession>
<keyword evidence="1" id="KW-1133">Transmembrane helix</keyword>
<reference evidence="2 3" key="1">
    <citation type="submission" date="2019-03" db="EMBL/GenBank/DDBJ databases">
        <title>Cohnella endophytica sp. nov., a novel endophytic bacterium isolated from bark of Sonneratia apetala.</title>
        <authorList>
            <person name="Tuo L."/>
        </authorList>
    </citation>
    <scope>NUCLEOTIDE SEQUENCE [LARGE SCALE GENOMIC DNA]</scope>
    <source>
        <strain evidence="2 3">CCTCC AB 208254</strain>
    </source>
</reference>
<protein>
    <submittedName>
        <fullName evidence="2">Uncharacterized protein</fullName>
    </submittedName>
</protein>
<dbReference type="OrthoDB" id="2646108at2"/>
<organism evidence="2 3">
    <name type="scientific">Cohnella luojiensis</name>
    <dbReference type="NCBI Taxonomy" id="652876"/>
    <lineage>
        <taxon>Bacteria</taxon>
        <taxon>Bacillati</taxon>
        <taxon>Bacillota</taxon>
        <taxon>Bacilli</taxon>
        <taxon>Bacillales</taxon>
        <taxon>Paenibacillaceae</taxon>
        <taxon>Cohnella</taxon>
    </lineage>
</organism>
<feature type="transmembrane region" description="Helical" evidence="1">
    <location>
        <begin position="31"/>
        <end position="52"/>
    </location>
</feature>
<dbReference type="AlphaFoldDB" id="A0A4Y8LUX4"/>
<evidence type="ECO:0000313" key="2">
    <source>
        <dbReference type="EMBL" id="TFE25406.1"/>
    </source>
</evidence>
<dbReference type="EMBL" id="SOMN01000019">
    <property type="protein sequence ID" value="TFE25406.1"/>
    <property type="molecule type" value="Genomic_DNA"/>
</dbReference>
<name>A0A4Y8LUX4_9BACL</name>
<dbReference type="RefSeq" id="WP_135152797.1">
    <property type="nucleotide sequence ID" value="NZ_SOMN01000019.1"/>
</dbReference>
<keyword evidence="1" id="KW-0472">Membrane</keyword>
<proteinExistence type="predicted"/>
<keyword evidence="1" id="KW-0812">Transmembrane</keyword>
<evidence type="ECO:0000313" key="3">
    <source>
        <dbReference type="Proteomes" id="UP000297900"/>
    </source>
</evidence>
<gene>
    <name evidence="2" type="ORF">E2980_13910</name>
</gene>
<comment type="caution">
    <text evidence="2">The sequence shown here is derived from an EMBL/GenBank/DDBJ whole genome shotgun (WGS) entry which is preliminary data.</text>
</comment>
<dbReference type="Proteomes" id="UP000297900">
    <property type="component" value="Unassembled WGS sequence"/>
</dbReference>
<sequence length="80" mass="9365">MESVIFCIIAYVILLWVGLRSIRKKGLKREMVWYTGLVGWCFYMTVAQMFRLPSGSIIHLQKLTFAPMGQWIRYMLEGST</sequence>
<evidence type="ECO:0000256" key="1">
    <source>
        <dbReference type="SAM" id="Phobius"/>
    </source>
</evidence>